<proteinExistence type="predicted"/>
<dbReference type="AlphaFoldDB" id="A0A3G1IVQ7"/>
<protein>
    <submittedName>
        <fullName evidence="1">Uncharacterized protein</fullName>
    </submittedName>
</protein>
<sequence length="41" mass="4816">MRIVGFEPIKQSFAARPSSSSVYVFQFHHIRIFPSFILNFI</sequence>
<geneLocation type="plastid" evidence="1"/>
<evidence type="ECO:0000313" key="1">
    <source>
        <dbReference type="EMBL" id="ASQ40111.1"/>
    </source>
</evidence>
<reference evidence="1" key="1">
    <citation type="submission" date="2017-05" db="EMBL/GenBank/DDBJ databases">
        <title>Plastid comparative genomics reveals ancient divergence between Glaucophyte genera.</title>
        <authorList>
            <person name="Figueroa-Martinez F.J."/>
            <person name="Jackson C."/>
            <person name="Reyes-Prieto A."/>
        </authorList>
    </citation>
    <scope>NUCLEOTIDE SEQUENCE</scope>
    <source>
        <strain evidence="1">SAG 229-2</strain>
    </source>
</reference>
<keyword evidence="1" id="KW-0934">Plastid</keyword>
<accession>A0A3G1IVQ7</accession>
<gene>
    <name evidence="1" type="primary">orf370</name>
</gene>
<dbReference type="EMBL" id="MF167425">
    <property type="protein sequence ID" value="ASQ40111.1"/>
    <property type="molecule type" value="Genomic_DNA"/>
</dbReference>
<name>A0A3G1IVQ7_9EUKA</name>
<dbReference type="RefSeq" id="YP_009546050.1">
    <property type="nucleotide sequence ID" value="NC_040152.1"/>
</dbReference>
<organism evidence="1">
    <name type="scientific">Glaucocystis incrassata</name>
    <dbReference type="NCBI Taxonomy" id="1789788"/>
    <lineage>
        <taxon>Eukaryota</taxon>
        <taxon>Glaucocystophyceae</taxon>
        <taxon>Glaucocystales</taxon>
        <taxon>Glaucocystaceae</taxon>
        <taxon>Glaucocystis</taxon>
    </lineage>
</organism>
<dbReference type="GeneID" id="38575475"/>